<comment type="caution">
    <text evidence="2">The sequence shown here is derived from an EMBL/GenBank/DDBJ whole genome shotgun (WGS) entry which is preliminary data.</text>
</comment>
<feature type="region of interest" description="Disordered" evidence="1">
    <location>
        <begin position="45"/>
        <end position="67"/>
    </location>
</feature>
<proteinExistence type="predicted"/>
<gene>
    <name evidence="2" type="ORF">AVEN_76113_1</name>
</gene>
<evidence type="ECO:0000313" key="2">
    <source>
        <dbReference type="EMBL" id="GBM62740.1"/>
    </source>
</evidence>
<dbReference type="EMBL" id="BGPR01001831">
    <property type="protein sequence ID" value="GBM62740.1"/>
    <property type="molecule type" value="Genomic_DNA"/>
</dbReference>
<evidence type="ECO:0000256" key="1">
    <source>
        <dbReference type="SAM" id="MobiDB-lite"/>
    </source>
</evidence>
<dbReference type="Proteomes" id="UP000499080">
    <property type="component" value="Unassembled WGS sequence"/>
</dbReference>
<organism evidence="2 3">
    <name type="scientific">Araneus ventricosus</name>
    <name type="common">Orbweaver spider</name>
    <name type="synonym">Epeira ventricosa</name>
    <dbReference type="NCBI Taxonomy" id="182803"/>
    <lineage>
        <taxon>Eukaryota</taxon>
        <taxon>Metazoa</taxon>
        <taxon>Ecdysozoa</taxon>
        <taxon>Arthropoda</taxon>
        <taxon>Chelicerata</taxon>
        <taxon>Arachnida</taxon>
        <taxon>Araneae</taxon>
        <taxon>Araneomorphae</taxon>
        <taxon>Entelegynae</taxon>
        <taxon>Araneoidea</taxon>
        <taxon>Araneidae</taxon>
        <taxon>Araneus</taxon>
    </lineage>
</organism>
<sequence length="105" mass="11807">MVDLEKNEIGQEERNSFLFSQSIGFKVCLLLVETYISKIGMSYPGSPRSSLENVDTPATDSQPSLQKGPCGVSALMDLRKEPSLRVLNLDHKPRHHRLKELLLQV</sequence>
<evidence type="ECO:0000313" key="3">
    <source>
        <dbReference type="Proteomes" id="UP000499080"/>
    </source>
</evidence>
<reference evidence="2 3" key="1">
    <citation type="journal article" date="2019" name="Sci. Rep.">
        <title>Orb-weaving spider Araneus ventricosus genome elucidates the spidroin gene catalogue.</title>
        <authorList>
            <person name="Kono N."/>
            <person name="Nakamura H."/>
            <person name="Ohtoshi R."/>
            <person name="Moran D.A.P."/>
            <person name="Shinohara A."/>
            <person name="Yoshida Y."/>
            <person name="Fujiwara M."/>
            <person name="Mori M."/>
            <person name="Tomita M."/>
            <person name="Arakawa K."/>
        </authorList>
    </citation>
    <scope>NUCLEOTIDE SEQUENCE [LARGE SCALE GENOMIC DNA]</scope>
</reference>
<name>A0A4Y2HBS2_ARAVE</name>
<dbReference type="AlphaFoldDB" id="A0A4Y2HBS2"/>
<protein>
    <submittedName>
        <fullName evidence="2">Uncharacterized protein</fullName>
    </submittedName>
</protein>
<feature type="compositionally biased region" description="Polar residues" evidence="1">
    <location>
        <begin position="47"/>
        <end position="65"/>
    </location>
</feature>
<accession>A0A4Y2HBS2</accession>
<keyword evidence="3" id="KW-1185">Reference proteome</keyword>